<protein>
    <submittedName>
        <fullName evidence="2">CDP-4-dehydro-6-deoxy-D-glucose 3-dehydratase</fullName>
        <ecNumber evidence="2">4.2.1.-</ecNumber>
    </submittedName>
</protein>
<feature type="compositionally biased region" description="Basic and acidic residues" evidence="1">
    <location>
        <begin position="394"/>
        <end position="410"/>
    </location>
</feature>
<feature type="region of interest" description="Disordered" evidence="1">
    <location>
        <begin position="1"/>
        <end position="20"/>
    </location>
</feature>
<reference evidence="2" key="1">
    <citation type="submission" date="2020-02" db="EMBL/GenBank/DDBJ databases">
        <authorList>
            <person name="Meier V. D."/>
        </authorList>
    </citation>
    <scope>NUCLEOTIDE SEQUENCE</scope>
    <source>
        <strain evidence="2">AVDCRST_MAG53</strain>
    </source>
</reference>
<feature type="region of interest" description="Disordered" evidence="1">
    <location>
        <begin position="292"/>
        <end position="446"/>
    </location>
</feature>
<feature type="non-terminal residue" evidence="2">
    <location>
        <position position="1"/>
    </location>
</feature>
<dbReference type="AlphaFoldDB" id="A0A6J4TC06"/>
<evidence type="ECO:0000256" key="1">
    <source>
        <dbReference type="SAM" id="MobiDB-lite"/>
    </source>
</evidence>
<keyword evidence="2" id="KW-0456">Lyase</keyword>
<feature type="compositionally biased region" description="Basic and acidic residues" evidence="1">
    <location>
        <begin position="126"/>
        <end position="140"/>
    </location>
</feature>
<feature type="region of interest" description="Disordered" evidence="1">
    <location>
        <begin position="44"/>
        <end position="68"/>
    </location>
</feature>
<name>A0A6J4TC06_9ACTN</name>
<feature type="compositionally biased region" description="Basic residues" evidence="1">
    <location>
        <begin position="429"/>
        <end position="446"/>
    </location>
</feature>
<dbReference type="EC" id="4.2.1.-" evidence="2"/>
<feature type="region of interest" description="Disordered" evidence="1">
    <location>
        <begin position="113"/>
        <end position="187"/>
    </location>
</feature>
<organism evidence="2">
    <name type="scientific">uncultured Solirubrobacteraceae bacterium</name>
    <dbReference type="NCBI Taxonomy" id="1162706"/>
    <lineage>
        <taxon>Bacteria</taxon>
        <taxon>Bacillati</taxon>
        <taxon>Actinomycetota</taxon>
        <taxon>Thermoleophilia</taxon>
        <taxon>Solirubrobacterales</taxon>
        <taxon>Solirubrobacteraceae</taxon>
        <taxon>environmental samples</taxon>
    </lineage>
</organism>
<accession>A0A6J4TC06</accession>
<feature type="region of interest" description="Disordered" evidence="1">
    <location>
        <begin position="223"/>
        <end position="247"/>
    </location>
</feature>
<feature type="compositionally biased region" description="Low complexity" evidence="1">
    <location>
        <begin position="1"/>
        <end position="13"/>
    </location>
</feature>
<gene>
    <name evidence="2" type="ORF">AVDCRST_MAG53-3141</name>
</gene>
<proteinExistence type="predicted"/>
<sequence>AGCGGAQRACGRAARGDSRVGARVPRCGLPARALRARRDVAAVRRPRLRSPRDREPRRLEPGLLADGRPLRGPVREALRQALRAAPLPAGQLGLVGQPRGLLRPDVPRARQAGLEAGRRGHHRGLRLPDHREPDHPERMRAGLRRRTRPDVQHRRQRARDGAFRSDGSGHDRAHARQPVRSQGGPRVLRRAQALARRGLLRRGRLDLRRKARRHVRGLRDRVVLSGPSHDDGRGRCGAHQHGAPEGHRRVVSRLGPFVLVCPGRPGHLRQALWAPARRSALRVRPQVRLLARRLQPQGHRHAGGDRLGAAGQDRRLHHRPQDELPAPVGRHGAPPGHPDASRGHAGLGSELVRLPHRGQSRRARRPHGRRGVPRVAQGRHPAALRRQPRPPARVCERRASPDRRAPELRLRHGPGVLDRSLPRTGRGGARLHGRHRRRGGAHVREV</sequence>
<dbReference type="GO" id="GO:0016829">
    <property type="term" value="F:lyase activity"/>
    <property type="evidence" value="ECO:0007669"/>
    <property type="project" value="UniProtKB-KW"/>
</dbReference>
<feature type="compositionally biased region" description="Basic and acidic residues" evidence="1">
    <location>
        <begin position="223"/>
        <end position="234"/>
    </location>
</feature>
<feature type="compositionally biased region" description="Basic and acidic residues" evidence="1">
    <location>
        <begin position="50"/>
        <end position="60"/>
    </location>
</feature>
<feature type="compositionally biased region" description="Basic and acidic residues" evidence="1">
    <location>
        <begin position="148"/>
        <end position="174"/>
    </location>
</feature>
<evidence type="ECO:0000313" key="2">
    <source>
        <dbReference type="EMBL" id="CAA9518597.1"/>
    </source>
</evidence>
<feature type="non-terminal residue" evidence="2">
    <location>
        <position position="446"/>
    </location>
</feature>
<feature type="compositionally biased region" description="Basic residues" evidence="1">
    <location>
        <begin position="354"/>
        <end position="372"/>
    </location>
</feature>
<dbReference type="EMBL" id="CADCVR010000097">
    <property type="protein sequence ID" value="CAA9518597.1"/>
    <property type="molecule type" value="Genomic_DNA"/>
</dbReference>